<protein>
    <submittedName>
        <fullName evidence="1">Uncharacterized protein</fullName>
    </submittedName>
</protein>
<reference evidence="1" key="1">
    <citation type="journal article" date="2014" name="Front. Microbiol.">
        <title>High frequency of phylogenetically diverse reductive dehalogenase-homologous genes in deep subseafloor sedimentary metagenomes.</title>
        <authorList>
            <person name="Kawai M."/>
            <person name="Futagami T."/>
            <person name="Toyoda A."/>
            <person name="Takaki Y."/>
            <person name="Nishi S."/>
            <person name="Hori S."/>
            <person name="Arai W."/>
            <person name="Tsubouchi T."/>
            <person name="Morono Y."/>
            <person name="Uchiyama I."/>
            <person name="Ito T."/>
            <person name="Fujiyama A."/>
            <person name="Inagaki F."/>
            <person name="Takami H."/>
        </authorList>
    </citation>
    <scope>NUCLEOTIDE SEQUENCE</scope>
    <source>
        <strain evidence="1">Expedition CK06-06</strain>
    </source>
</reference>
<comment type="caution">
    <text evidence="1">The sequence shown here is derived from an EMBL/GenBank/DDBJ whole genome shotgun (WGS) entry which is preliminary data.</text>
</comment>
<feature type="non-terminal residue" evidence="1">
    <location>
        <position position="1"/>
    </location>
</feature>
<evidence type="ECO:0000313" key="1">
    <source>
        <dbReference type="EMBL" id="GAG54844.1"/>
    </source>
</evidence>
<gene>
    <name evidence="1" type="ORF">S01H4_13356</name>
</gene>
<accession>X0YFR0</accession>
<organism evidence="1">
    <name type="scientific">marine sediment metagenome</name>
    <dbReference type="NCBI Taxonomy" id="412755"/>
    <lineage>
        <taxon>unclassified sequences</taxon>
        <taxon>metagenomes</taxon>
        <taxon>ecological metagenomes</taxon>
    </lineage>
</organism>
<dbReference type="AlphaFoldDB" id="X0YFR0"/>
<proteinExistence type="predicted"/>
<name>X0YFR0_9ZZZZ</name>
<dbReference type="EMBL" id="BART01005888">
    <property type="protein sequence ID" value="GAG54844.1"/>
    <property type="molecule type" value="Genomic_DNA"/>
</dbReference>
<sequence>YQALNSCLALGSEREISYGFCGAESGFITVQADSVPGYLQSVEVHTIGGRVPRKRLLGKLKSEEKDDYYDEDDYQEDED</sequence>